<dbReference type="EMBL" id="QXFY01001167">
    <property type="protein sequence ID" value="KAE9326011.1"/>
    <property type="molecule type" value="Genomic_DNA"/>
</dbReference>
<sequence length="76" mass="7911">MLWSYWLYSSSRFLYSRDHSSAGAGTGASAASGAGAASGSAATAGSAAAARIRAISWHRCDLVIKVERKLKCNKTS</sequence>
<evidence type="ECO:0000313" key="2">
    <source>
        <dbReference type="EMBL" id="KAE9326011.1"/>
    </source>
</evidence>
<feature type="compositionally biased region" description="Low complexity" evidence="1">
    <location>
        <begin position="21"/>
        <end position="39"/>
    </location>
</feature>
<dbReference type="Proteomes" id="UP000486351">
    <property type="component" value="Unassembled WGS sequence"/>
</dbReference>
<protein>
    <submittedName>
        <fullName evidence="2">Uncharacterized protein</fullName>
    </submittedName>
</protein>
<comment type="caution">
    <text evidence="2">The sequence shown here is derived from an EMBL/GenBank/DDBJ whole genome shotgun (WGS) entry which is preliminary data.</text>
</comment>
<gene>
    <name evidence="2" type="ORF">PF008_g16743</name>
</gene>
<evidence type="ECO:0000256" key="1">
    <source>
        <dbReference type="SAM" id="MobiDB-lite"/>
    </source>
</evidence>
<feature type="region of interest" description="Disordered" evidence="1">
    <location>
        <begin position="20"/>
        <end position="39"/>
    </location>
</feature>
<organism evidence="2 3">
    <name type="scientific">Phytophthora fragariae</name>
    <dbReference type="NCBI Taxonomy" id="53985"/>
    <lineage>
        <taxon>Eukaryota</taxon>
        <taxon>Sar</taxon>
        <taxon>Stramenopiles</taxon>
        <taxon>Oomycota</taxon>
        <taxon>Peronosporomycetes</taxon>
        <taxon>Peronosporales</taxon>
        <taxon>Peronosporaceae</taxon>
        <taxon>Phytophthora</taxon>
    </lineage>
</organism>
<reference evidence="2 3" key="1">
    <citation type="submission" date="2018-09" db="EMBL/GenBank/DDBJ databases">
        <title>Genomic investigation of the strawberry pathogen Phytophthora fragariae indicates pathogenicity is determined by transcriptional variation in three key races.</title>
        <authorList>
            <person name="Adams T.M."/>
            <person name="Armitage A.D."/>
            <person name="Sobczyk M.K."/>
            <person name="Bates H.J."/>
            <person name="Dunwell J.M."/>
            <person name="Nellist C.F."/>
            <person name="Harrison R.J."/>
        </authorList>
    </citation>
    <scope>NUCLEOTIDE SEQUENCE [LARGE SCALE GENOMIC DNA]</scope>
    <source>
        <strain evidence="2 3">NOV-77</strain>
    </source>
</reference>
<evidence type="ECO:0000313" key="3">
    <source>
        <dbReference type="Proteomes" id="UP000486351"/>
    </source>
</evidence>
<accession>A0A6G0RA79</accession>
<name>A0A6G0RA79_9STRA</name>
<proteinExistence type="predicted"/>
<dbReference type="AlphaFoldDB" id="A0A6G0RA79"/>